<proteinExistence type="predicted"/>
<reference evidence="2" key="1">
    <citation type="journal article" date="2023" name="Nat. Plants">
        <title>Single-cell RNA sequencing provides a high-resolution roadmap for understanding the multicellular compartmentation of specialized metabolism.</title>
        <authorList>
            <person name="Sun S."/>
            <person name="Shen X."/>
            <person name="Li Y."/>
            <person name="Li Y."/>
            <person name="Wang S."/>
            <person name="Li R."/>
            <person name="Zhang H."/>
            <person name="Shen G."/>
            <person name="Guo B."/>
            <person name="Wei J."/>
            <person name="Xu J."/>
            <person name="St-Pierre B."/>
            <person name="Chen S."/>
            <person name="Sun C."/>
        </authorList>
    </citation>
    <scope>NUCLEOTIDE SEQUENCE [LARGE SCALE GENOMIC DNA]</scope>
</reference>
<accession>A0ACB9ZS76</accession>
<dbReference type="EMBL" id="CM044708">
    <property type="protein sequence ID" value="KAI5649797.1"/>
    <property type="molecule type" value="Genomic_DNA"/>
</dbReference>
<keyword evidence="2" id="KW-1185">Reference proteome</keyword>
<organism evidence="1 2">
    <name type="scientific">Catharanthus roseus</name>
    <name type="common">Madagascar periwinkle</name>
    <name type="synonym">Vinca rosea</name>
    <dbReference type="NCBI Taxonomy" id="4058"/>
    <lineage>
        <taxon>Eukaryota</taxon>
        <taxon>Viridiplantae</taxon>
        <taxon>Streptophyta</taxon>
        <taxon>Embryophyta</taxon>
        <taxon>Tracheophyta</taxon>
        <taxon>Spermatophyta</taxon>
        <taxon>Magnoliopsida</taxon>
        <taxon>eudicotyledons</taxon>
        <taxon>Gunneridae</taxon>
        <taxon>Pentapetalae</taxon>
        <taxon>asterids</taxon>
        <taxon>lamiids</taxon>
        <taxon>Gentianales</taxon>
        <taxon>Apocynaceae</taxon>
        <taxon>Rauvolfioideae</taxon>
        <taxon>Vinceae</taxon>
        <taxon>Catharanthinae</taxon>
        <taxon>Catharanthus</taxon>
    </lineage>
</organism>
<comment type="caution">
    <text evidence="1">The sequence shown here is derived from an EMBL/GenBank/DDBJ whole genome shotgun (WGS) entry which is preliminary data.</text>
</comment>
<dbReference type="Proteomes" id="UP001060085">
    <property type="component" value="Linkage Group LG08"/>
</dbReference>
<sequence length="216" mass="24619">MLSVAPLESKPFETPVVVAVAIPTLSFLSLRIPIYMTSGRYEVNLFHRSRNSRKDRLRLLPWSHEDLYVLVQSRTSTACPPAARFRRQARAPLCPLMNRMVLRPSFDSYGRHRYHETRPLLIQKKSCPFPSLLGKSASIRIILGVLSLLLDLERYYKSSVPNSIVAAIWFTSTTKKSHAYVTVTDGLIIFDHDDPSRASGFHSYHHIDNKSPRAMP</sequence>
<evidence type="ECO:0000313" key="1">
    <source>
        <dbReference type="EMBL" id="KAI5649797.1"/>
    </source>
</evidence>
<gene>
    <name evidence="1" type="ORF">M9H77_35802</name>
</gene>
<evidence type="ECO:0000313" key="2">
    <source>
        <dbReference type="Proteomes" id="UP001060085"/>
    </source>
</evidence>
<name>A0ACB9ZS76_CATRO</name>
<protein>
    <submittedName>
        <fullName evidence="1">Uncharacterized protein</fullName>
    </submittedName>
</protein>